<proteinExistence type="predicted"/>
<feature type="compositionally biased region" description="Basic residues" evidence="1">
    <location>
        <begin position="179"/>
        <end position="189"/>
    </location>
</feature>
<accession>A0ABS6A0S2</accession>
<dbReference type="EMBL" id="JAAOMP010000134">
    <property type="protein sequence ID" value="MBU2760933.1"/>
    <property type="molecule type" value="Genomic_DNA"/>
</dbReference>
<evidence type="ECO:0000313" key="3">
    <source>
        <dbReference type="Proteomes" id="UP000755654"/>
    </source>
</evidence>
<evidence type="ECO:0000313" key="2">
    <source>
        <dbReference type="EMBL" id="MBU2760933.1"/>
    </source>
</evidence>
<sequence>MRYTAPQYATLEEVRNATGRIKRRRVIDKITGDVTTDRPRYADMIAVGLWPSLGLEILGFEVKTTRADWLKEISDEKKAVAVQQYCDRWYLVVPHKNHEKIVRGLAGGEKGELPATWGMLTVDETGTVREIVAAPKLDAQPVTRAFLASLIRNACTSNPDYLEVQSRIIEQRMASQPVRKSRNANKTVKRQTMNSQAAEIKRLKKVIADMEIAMVVQQGERRAA</sequence>
<dbReference type="RefSeq" id="WP_215884509.1">
    <property type="nucleotide sequence ID" value="NZ_JAAOMP010000134.1"/>
</dbReference>
<keyword evidence="3" id="KW-1185">Reference proteome</keyword>
<evidence type="ECO:0000256" key="1">
    <source>
        <dbReference type="SAM" id="MobiDB-lite"/>
    </source>
</evidence>
<dbReference type="Proteomes" id="UP000755654">
    <property type="component" value="Unassembled WGS sequence"/>
</dbReference>
<organism evidence="2 3">
    <name type="scientific">Acidithiobacillus sulfurivorans</name>
    <dbReference type="NCBI Taxonomy" id="1958756"/>
    <lineage>
        <taxon>Bacteria</taxon>
        <taxon>Pseudomonadati</taxon>
        <taxon>Pseudomonadota</taxon>
        <taxon>Acidithiobacillia</taxon>
        <taxon>Acidithiobacillales</taxon>
        <taxon>Acidithiobacillaceae</taxon>
        <taxon>Acidithiobacillus</taxon>
    </lineage>
</organism>
<reference evidence="2 3" key="1">
    <citation type="journal article" date="2021" name="ISME J.">
        <title>Genomic evolution of the class Acidithiobacillia: deep-branching Proteobacteria living in extreme acidic conditions.</title>
        <authorList>
            <person name="Moya-Beltran A."/>
            <person name="Beard S."/>
            <person name="Rojas-Villalobos C."/>
            <person name="Issotta F."/>
            <person name="Gallardo Y."/>
            <person name="Ulloa R."/>
            <person name="Giaveno A."/>
            <person name="Degli Esposti M."/>
            <person name="Johnson D.B."/>
            <person name="Quatrini R."/>
        </authorList>
    </citation>
    <scope>NUCLEOTIDE SEQUENCE [LARGE SCALE GENOMIC DNA]</scope>
    <source>
        <strain evidence="2 3">RW2</strain>
    </source>
</reference>
<feature type="region of interest" description="Disordered" evidence="1">
    <location>
        <begin position="176"/>
        <end position="195"/>
    </location>
</feature>
<gene>
    <name evidence="2" type="ORF">HAP95_12375</name>
</gene>
<name>A0ABS6A0S2_9PROT</name>
<protein>
    <submittedName>
        <fullName evidence="2">Uncharacterized protein</fullName>
    </submittedName>
</protein>
<comment type="caution">
    <text evidence="2">The sequence shown here is derived from an EMBL/GenBank/DDBJ whole genome shotgun (WGS) entry which is preliminary data.</text>
</comment>